<dbReference type="InterPro" id="IPR001138">
    <property type="entry name" value="Zn2Cys6_DnaBD"/>
</dbReference>
<dbReference type="GO" id="GO:0008270">
    <property type="term" value="F:zinc ion binding"/>
    <property type="evidence" value="ECO:0007669"/>
    <property type="project" value="InterPro"/>
</dbReference>
<dbReference type="PROSITE" id="PS00463">
    <property type="entry name" value="ZN2_CY6_FUNGAL_1"/>
    <property type="match status" value="1"/>
</dbReference>
<keyword evidence="1" id="KW-0479">Metal-binding</keyword>
<feature type="domain" description="Zn(2)-C6 fungal-type" evidence="4">
    <location>
        <begin position="40"/>
        <end position="73"/>
    </location>
</feature>
<evidence type="ECO:0000259" key="4">
    <source>
        <dbReference type="PROSITE" id="PS50048"/>
    </source>
</evidence>
<dbReference type="SMART" id="SM00906">
    <property type="entry name" value="Fungal_trans"/>
    <property type="match status" value="1"/>
</dbReference>
<dbReference type="SUPFAM" id="SSF57701">
    <property type="entry name" value="Zn2/Cys6 DNA-binding domain"/>
    <property type="match status" value="1"/>
</dbReference>
<dbReference type="GO" id="GO:0000981">
    <property type="term" value="F:DNA-binding transcription factor activity, RNA polymerase II-specific"/>
    <property type="evidence" value="ECO:0007669"/>
    <property type="project" value="InterPro"/>
</dbReference>
<accession>A0A5C3L5X1</accession>
<feature type="region of interest" description="Disordered" evidence="3">
    <location>
        <begin position="97"/>
        <end position="154"/>
    </location>
</feature>
<sequence>MSDRTAQEKEREKPVYDSDEDDNADNYGMLNKRRRRLQGACDTCKRKKIKCDSSIMPNGLCSNCISTKSECTHTIPRQTKRDRQREYIRQLEERVRQLEEAAARHSSPGSSTLNETDTSSIRHASPAGSTGLSSLIQAPSPQSSSIVKDEEYDSDDISQERLAQHLDRLSVDCTVNRYFGKSSMIYFVSKSGEEEHAGTLLDQLPTVKRPPLWTVRPWERETIRNSRSHFVFPEPDLIEILLQAHFERVHPLIPVLHRPSFMRDVRTGRHFRDEGFAMVLLAALSTGSRYSEDPRIFSIDPEYPDLSEPSAGWKYISQTPLLRKSIIDYAEIHDLQFYALAIFYFVGTCSPQTGWTLLGVAIRLCLEKGLHTRVGMAFNKSKIETELQKRIFWSLIFQERWSSATVGRPSCLNDEDIDVDYALEVDDEYWEGEVDDPSQAFQQPPGKPSFLTAFNLQLKLSEISAFMLRTLYSTKKSRILTGSIGVQWDQRIVTELNSSMNKWKASLPSYLQWDPSVPDNAIFNQQLLLHTSFYSLQMHIHRPFLRSRSNLTLPALAICNNAARAVSRIVGHSMRRQRFMWHDAYLTSFIAGTVLITSLWGIWSNGISYGPQKELSAIHSLINGLEQGEKRWHIAGRFRDMLNEFCARAEIPIPTDDSNVNFKFPAQDPVSKKRARDGNPVHEQAEYPPHEHPMHLSGQHIGRTMDQASNHPQPSYPIQLPDPPFSTLQQPPAQHAVNPVPGLSPSNSTTGSDSNPPLHSYSQSQSSFNPNWDLTTLLLAHLDYTAAGNQPVGNYPDAPASTYPVPGHDGNFAYPSSDNSSSQGSSVNWDQPQPQSDPAADRKGNPMAFWMTPPTALNMDDWNSYLAGQTQDQGYAYDQSFAS</sequence>
<dbReference type="CDD" id="cd14688">
    <property type="entry name" value="bZIP_YAP"/>
    <property type="match status" value="1"/>
</dbReference>
<dbReference type="PANTHER" id="PTHR46910:SF38">
    <property type="entry name" value="ZN(2)-C6 FUNGAL-TYPE DOMAIN-CONTAINING PROTEIN"/>
    <property type="match status" value="1"/>
</dbReference>
<feature type="compositionally biased region" description="Basic and acidic residues" evidence="3">
    <location>
        <begin position="676"/>
        <end position="694"/>
    </location>
</feature>
<evidence type="ECO:0000256" key="2">
    <source>
        <dbReference type="ARBA" id="ARBA00023242"/>
    </source>
</evidence>
<feature type="compositionally biased region" description="Low complexity" evidence="3">
    <location>
        <begin position="816"/>
        <end position="826"/>
    </location>
</feature>
<name>A0A5C3L5X1_COPMA</name>
<dbReference type="CDD" id="cd00067">
    <property type="entry name" value="GAL4"/>
    <property type="match status" value="1"/>
</dbReference>
<feature type="region of interest" description="Disordered" evidence="3">
    <location>
        <begin position="657"/>
        <end position="767"/>
    </location>
</feature>
<gene>
    <name evidence="5" type="ORF">FA15DRAFT_670334</name>
</gene>
<feature type="compositionally biased region" description="Polar residues" evidence="3">
    <location>
        <begin position="827"/>
        <end position="836"/>
    </location>
</feature>
<dbReference type="Pfam" id="PF04082">
    <property type="entry name" value="Fungal_trans"/>
    <property type="match status" value="1"/>
</dbReference>
<evidence type="ECO:0000313" key="6">
    <source>
        <dbReference type="Proteomes" id="UP000307440"/>
    </source>
</evidence>
<keyword evidence="6" id="KW-1185">Reference proteome</keyword>
<dbReference type="STRING" id="230819.A0A5C3L5X1"/>
<dbReference type="SMART" id="SM00066">
    <property type="entry name" value="GAL4"/>
    <property type="match status" value="1"/>
</dbReference>
<proteinExistence type="predicted"/>
<dbReference type="Gene3D" id="4.10.240.10">
    <property type="entry name" value="Zn(2)-C6 fungal-type DNA-binding domain"/>
    <property type="match status" value="1"/>
</dbReference>
<dbReference type="AlphaFoldDB" id="A0A5C3L5X1"/>
<feature type="compositionally biased region" description="Polar residues" evidence="3">
    <location>
        <begin position="744"/>
        <end position="767"/>
    </location>
</feature>
<evidence type="ECO:0000256" key="1">
    <source>
        <dbReference type="ARBA" id="ARBA00022723"/>
    </source>
</evidence>
<dbReference type="GO" id="GO:0003677">
    <property type="term" value="F:DNA binding"/>
    <property type="evidence" value="ECO:0007669"/>
    <property type="project" value="InterPro"/>
</dbReference>
<protein>
    <recommendedName>
        <fullName evidence="4">Zn(2)-C6 fungal-type domain-containing protein</fullName>
    </recommendedName>
</protein>
<dbReference type="EMBL" id="ML210215">
    <property type="protein sequence ID" value="TFK23618.1"/>
    <property type="molecule type" value="Genomic_DNA"/>
</dbReference>
<keyword evidence="2" id="KW-0539">Nucleus</keyword>
<dbReference type="InterPro" id="IPR036864">
    <property type="entry name" value="Zn2-C6_fun-type_DNA-bd_sf"/>
</dbReference>
<dbReference type="CDD" id="cd12148">
    <property type="entry name" value="fungal_TF_MHR"/>
    <property type="match status" value="1"/>
</dbReference>
<dbReference type="Pfam" id="PF00172">
    <property type="entry name" value="Zn_clus"/>
    <property type="match status" value="1"/>
</dbReference>
<dbReference type="OrthoDB" id="4456959at2759"/>
<organism evidence="5 6">
    <name type="scientific">Coprinopsis marcescibilis</name>
    <name type="common">Agaric fungus</name>
    <name type="synonym">Psathyrella marcescibilis</name>
    <dbReference type="NCBI Taxonomy" id="230819"/>
    <lineage>
        <taxon>Eukaryota</taxon>
        <taxon>Fungi</taxon>
        <taxon>Dikarya</taxon>
        <taxon>Basidiomycota</taxon>
        <taxon>Agaricomycotina</taxon>
        <taxon>Agaricomycetes</taxon>
        <taxon>Agaricomycetidae</taxon>
        <taxon>Agaricales</taxon>
        <taxon>Agaricineae</taxon>
        <taxon>Psathyrellaceae</taxon>
        <taxon>Coprinopsis</taxon>
    </lineage>
</organism>
<dbReference type="PANTHER" id="PTHR46910">
    <property type="entry name" value="TRANSCRIPTION FACTOR PDR1"/>
    <property type="match status" value="1"/>
</dbReference>
<feature type="compositionally biased region" description="Polar residues" evidence="3">
    <location>
        <begin position="107"/>
        <end position="146"/>
    </location>
</feature>
<dbReference type="PROSITE" id="PS50048">
    <property type="entry name" value="ZN2_CY6_FUNGAL_2"/>
    <property type="match status" value="1"/>
</dbReference>
<feature type="region of interest" description="Disordered" evidence="3">
    <location>
        <begin position="1"/>
        <end position="31"/>
    </location>
</feature>
<dbReference type="Proteomes" id="UP000307440">
    <property type="component" value="Unassembled WGS sequence"/>
</dbReference>
<evidence type="ECO:0000313" key="5">
    <source>
        <dbReference type="EMBL" id="TFK23618.1"/>
    </source>
</evidence>
<reference evidence="5 6" key="1">
    <citation type="journal article" date="2019" name="Nat. Ecol. Evol.">
        <title>Megaphylogeny resolves global patterns of mushroom evolution.</title>
        <authorList>
            <person name="Varga T."/>
            <person name="Krizsan K."/>
            <person name="Foldi C."/>
            <person name="Dima B."/>
            <person name="Sanchez-Garcia M."/>
            <person name="Sanchez-Ramirez S."/>
            <person name="Szollosi G.J."/>
            <person name="Szarkandi J.G."/>
            <person name="Papp V."/>
            <person name="Albert L."/>
            <person name="Andreopoulos W."/>
            <person name="Angelini C."/>
            <person name="Antonin V."/>
            <person name="Barry K.W."/>
            <person name="Bougher N.L."/>
            <person name="Buchanan P."/>
            <person name="Buyck B."/>
            <person name="Bense V."/>
            <person name="Catcheside P."/>
            <person name="Chovatia M."/>
            <person name="Cooper J."/>
            <person name="Damon W."/>
            <person name="Desjardin D."/>
            <person name="Finy P."/>
            <person name="Geml J."/>
            <person name="Haridas S."/>
            <person name="Hughes K."/>
            <person name="Justo A."/>
            <person name="Karasinski D."/>
            <person name="Kautmanova I."/>
            <person name="Kiss B."/>
            <person name="Kocsube S."/>
            <person name="Kotiranta H."/>
            <person name="LaButti K.M."/>
            <person name="Lechner B.E."/>
            <person name="Liimatainen K."/>
            <person name="Lipzen A."/>
            <person name="Lukacs Z."/>
            <person name="Mihaltcheva S."/>
            <person name="Morgado L.N."/>
            <person name="Niskanen T."/>
            <person name="Noordeloos M.E."/>
            <person name="Ohm R.A."/>
            <person name="Ortiz-Santana B."/>
            <person name="Ovrebo C."/>
            <person name="Racz N."/>
            <person name="Riley R."/>
            <person name="Savchenko A."/>
            <person name="Shiryaev A."/>
            <person name="Soop K."/>
            <person name="Spirin V."/>
            <person name="Szebenyi C."/>
            <person name="Tomsovsky M."/>
            <person name="Tulloss R.E."/>
            <person name="Uehling J."/>
            <person name="Grigoriev I.V."/>
            <person name="Vagvolgyi C."/>
            <person name="Papp T."/>
            <person name="Martin F.M."/>
            <person name="Miettinen O."/>
            <person name="Hibbett D.S."/>
            <person name="Nagy L.G."/>
        </authorList>
    </citation>
    <scope>NUCLEOTIDE SEQUENCE [LARGE SCALE GENOMIC DNA]</scope>
    <source>
        <strain evidence="5 6">CBS 121175</strain>
    </source>
</reference>
<feature type="region of interest" description="Disordered" evidence="3">
    <location>
        <begin position="793"/>
        <end position="852"/>
    </location>
</feature>
<dbReference type="GO" id="GO:0006351">
    <property type="term" value="P:DNA-templated transcription"/>
    <property type="evidence" value="ECO:0007669"/>
    <property type="project" value="InterPro"/>
</dbReference>
<dbReference type="InterPro" id="IPR050987">
    <property type="entry name" value="AtrR-like"/>
</dbReference>
<dbReference type="InterPro" id="IPR007219">
    <property type="entry name" value="XnlR_reg_dom"/>
</dbReference>
<evidence type="ECO:0000256" key="3">
    <source>
        <dbReference type="SAM" id="MobiDB-lite"/>
    </source>
</evidence>
<feature type="compositionally biased region" description="Basic and acidic residues" evidence="3">
    <location>
        <begin position="1"/>
        <end position="16"/>
    </location>
</feature>